<sequence>MTQESGTDDRRRRRWLRRAMATTSAEGNQMNQIHESDWNDVPLSDDDQIAELRNQVAHWKSLADHQKSSESLIPASELERRLEEQRQRKEHEIQALVESHAESMADLREMYEEKLTAMQVMPYDASSSTSNADTLDAVLLEKFELCESGKKGKSSTNGSDIEERPVLVELGSHDELVDGRIRQVEAELDRCKEEKLEAQQKSELTVESLRVQNEELARAYDELNTEFEQFKARNTVTETRNSDLNNRIDSLKANLIEYEERYELCKKENNETVAQLEKLSIEFERLRTGVASVSQRRENCDMLIDEEVEKLRNALDESRAERERLRDDVQKFTVAVAEIDVELEKLRSVNRQLLAENEALTQNLSTKNRVAELQIYPGFVSATGGKPLTLRSDGSCFTRHGKSFPEIELAVLCNPEMSVTYLEQIQRLSLI</sequence>
<evidence type="ECO:0000256" key="1">
    <source>
        <dbReference type="SAM" id="Coils"/>
    </source>
</evidence>
<feature type="compositionally biased region" description="Polar residues" evidence="2">
    <location>
        <begin position="22"/>
        <end position="33"/>
    </location>
</feature>
<proteinExistence type="predicted"/>
<feature type="region of interest" description="Disordered" evidence="2">
    <location>
        <begin position="22"/>
        <end position="43"/>
    </location>
</feature>
<dbReference type="EnsemblMetazoa" id="CJA09072a.1">
    <property type="protein sequence ID" value="CJA09072a.1"/>
    <property type="gene ID" value="WBGene00128275"/>
</dbReference>
<accession>A0A8R1HRQ4</accession>
<name>A0A8R1HRQ4_CAEJA</name>
<evidence type="ECO:0000313" key="3">
    <source>
        <dbReference type="EnsemblMetazoa" id="CJA09072a.1"/>
    </source>
</evidence>
<keyword evidence="1" id="KW-0175">Coiled coil</keyword>
<reference evidence="3" key="2">
    <citation type="submission" date="2022-06" db="UniProtKB">
        <authorList>
            <consortium name="EnsemblMetazoa"/>
        </authorList>
    </citation>
    <scope>IDENTIFICATION</scope>
    <source>
        <strain evidence="3">DF5081</strain>
    </source>
</reference>
<keyword evidence="4" id="KW-1185">Reference proteome</keyword>
<organism evidence="3 4">
    <name type="scientific">Caenorhabditis japonica</name>
    <dbReference type="NCBI Taxonomy" id="281687"/>
    <lineage>
        <taxon>Eukaryota</taxon>
        <taxon>Metazoa</taxon>
        <taxon>Ecdysozoa</taxon>
        <taxon>Nematoda</taxon>
        <taxon>Chromadorea</taxon>
        <taxon>Rhabditida</taxon>
        <taxon>Rhabditina</taxon>
        <taxon>Rhabditomorpha</taxon>
        <taxon>Rhabditoidea</taxon>
        <taxon>Rhabditidae</taxon>
        <taxon>Peloderinae</taxon>
        <taxon>Caenorhabditis</taxon>
    </lineage>
</organism>
<dbReference type="AlphaFoldDB" id="A0A8R1HRQ4"/>
<reference evidence="4" key="1">
    <citation type="submission" date="2010-08" db="EMBL/GenBank/DDBJ databases">
        <authorList>
            <consortium name="Caenorhabditis japonica Sequencing Consortium"/>
            <person name="Wilson R.K."/>
        </authorList>
    </citation>
    <scope>NUCLEOTIDE SEQUENCE [LARGE SCALE GENOMIC DNA]</scope>
    <source>
        <strain evidence="4">DF5081</strain>
    </source>
</reference>
<dbReference type="Proteomes" id="UP000005237">
    <property type="component" value="Unassembled WGS sequence"/>
</dbReference>
<protein>
    <submittedName>
        <fullName evidence="3">Uncharacterized protein</fullName>
    </submittedName>
</protein>
<evidence type="ECO:0000313" key="4">
    <source>
        <dbReference type="Proteomes" id="UP000005237"/>
    </source>
</evidence>
<feature type="coiled-coil region" evidence="1">
    <location>
        <begin position="181"/>
        <end position="370"/>
    </location>
</feature>
<evidence type="ECO:0000256" key="2">
    <source>
        <dbReference type="SAM" id="MobiDB-lite"/>
    </source>
</evidence>